<dbReference type="PATRIC" id="fig|316.101.peg.4417"/>
<dbReference type="AlphaFoldDB" id="A0A0D9ALM7"/>
<dbReference type="InterPro" id="IPR005119">
    <property type="entry name" value="LysR_subst-bd"/>
</dbReference>
<comment type="caution">
    <text evidence="6">The sequence shown here is derived from an EMBL/GenBank/DDBJ whole genome shotgun (WGS) entry which is preliminary data.</text>
</comment>
<dbReference type="Proteomes" id="UP000032487">
    <property type="component" value="Unassembled WGS sequence"/>
</dbReference>
<dbReference type="InterPro" id="IPR036388">
    <property type="entry name" value="WH-like_DNA-bd_sf"/>
</dbReference>
<evidence type="ECO:0000256" key="1">
    <source>
        <dbReference type="ARBA" id="ARBA00009437"/>
    </source>
</evidence>
<feature type="domain" description="HTH lysR-type" evidence="5">
    <location>
        <begin position="4"/>
        <end position="61"/>
    </location>
</feature>
<dbReference type="InterPro" id="IPR000847">
    <property type="entry name" value="LysR_HTH_N"/>
</dbReference>
<dbReference type="InterPro" id="IPR058163">
    <property type="entry name" value="LysR-type_TF_proteobact-type"/>
</dbReference>
<dbReference type="CDD" id="cd08474">
    <property type="entry name" value="PBP2_CrgA_like_5"/>
    <property type="match status" value="1"/>
</dbReference>
<protein>
    <submittedName>
        <fullName evidence="6">LysR family transcriptional regulator</fullName>
    </submittedName>
</protein>
<gene>
    <name evidence="6" type="ORF">UF78_11005</name>
</gene>
<name>A0A0D9ALM7_STUST</name>
<dbReference type="FunFam" id="1.10.10.10:FF:000001">
    <property type="entry name" value="LysR family transcriptional regulator"/>
    <property type="match status" value="1"/>
</dbReference>
<evidence type="ECO:0000256" key="4">
    <source>
        <dbReference type="ARBA" id="ARBA00023163"/>
    </source>
</evidence>
<comment type="similarity">
    <text evidence="1">Belongs to the LysR transcriptional regulatory family.</text>
</comment>
<keyword evidence="2" id="KW-0805">Transcription regulation</keyword>
<keyword evidence="3" id="KW-0238">DNA-binding</keyword>
<dbReference type="OrthoDB" id="9813056at2"/>
<dbReference type="Pfam" id="PF00126">
    <property type="entry name" value="HTH_1"/>
    <property type="match status" value="1"/>
</dbReference>
<reference evidence="6 7" key="1">
    <citation type="submission" date="2015-02" db="EMBL/GenBank/DDBJ databases">
        <title>Draft genome sequence of Pseudomonas stutzeri NT0128 isolated from wheat (Triticum turgidum) rhizosphere.</title>
        <authorList>
            <person name="Tovi N."/>
            <person name="Frenk S."/>
            <person name="Hadar Y."/>
            <person name="Minz D."/>
        </authorList>
    </citation>
    <scope>NUCLEOTIDE SEQUENCE [LARGE SCALE GENOMIC DNA]</scope>
    <source>
        <strain evidence="6 7">NT0128</strain>
    </source>
</reference>
<dbReference type="PROSITE" id="PS50931">
    <property type="entry name" value="HTH_LYSR"/>
    <property type="match status" value="1"/>
</dbReference>
<dbReference type="PANTHER" id="PTHR30537:SF1">
    <property type="entry name" value="HTH-TYPE TRANSCRIPTIONAL REGULATOR PGRR"/>
    <property type="match status" value="1"/>
</dbReference>
<evidence type="ECO:0000256" key="3">
    <source>
        <dbReference type="ARBA" id="ARBA00023125"/>
    </source>
</evidence>
<proteinExistence type="inferred from homology"/>
<dbReference type="Gene3D" id="1.10.10.10">
    <property type="entry name" value="Winged helix-like DNA-binding domain superfamily/Winged helix DNA-binding domain"/>
    <property type="match status" value="1"/>
</dbReference>
<evidence type="ECO:0000256" key="2">
    <source>
        <dbReference type="ARBA" id="ARBA00023015"/>
    </source>
</evidence>
<keyword evidence="4" id="KW-0804">Transcription</keyword>
<organism evidence="6 7">
    <name type="scientific">Stutzerimonas stutzeri</name>
    <name type="common">Pseudomonas stutzeri</name>
    <dbReference type="NCBI Taxonomy" id="316"/>
    <lineage>
        <taxon>Bacteria</taxon>
        <taxon>Pseudomonadati</taxon>
        <taxon>Pseudomonadota</taxon>
        <taxon>Gammaproteobacteria</taxon>
        <taxon>Pseudomonadales</taxon>
        <taxon>Pseudomonadaceae</taxon>
        <taxon>Stutzerimonas</taxon>
    </lineage>
</organism>
<dbReference type="Pfam" id="PF03466">
    <property type="entry name" value="LysR_substrate"/>
    <property type="match status" value="1"/>
</dbReference>
<dbReference type="GO" id="GO:0043565">
    <property type="term" value="F:sequence-specific DNA binding"/>
    <property type="evidence" value="ECO:0007669"/>
    <property type="project" value="TreeGrafter"/>
</dbReference>
<dbReference type="GO" id="GO:0006351">
    <property type="term" value="P:DNA-templated transcription"/>
    <property type="evidence" value="ECO:0007669"/>
    <property type="project" value="TreeGrafter"/>
</dbReference>
<sequence length="298" mass="32737">MKRPSWNDLDALAEIVARRSFREAADSLGVTRSSLSHTIRAMERDLGVRLLHRTTRSVSPTAEGERLIAGMRPLINAMDAVLSDLAPSPAQLRGVLRINGNEGGIRTLLSSVVPKFTEQYPRVELDLVTEGALVDIIERGFDAGVRLMEAVPRDMIAVPLGPPVRFIAVASPAYLSSQRPINEPEALREQRCIRQRLPSGKRYRWEFAREGRTVSVDVPGQLTLDNNTLMVEAAIDGLGIAYVPQPYADAAIAEGRLVAVLLDWCPPEPGLALYYSGHRQIPTTLRAFIDVLKAVQAS</sequence>
<dbReference type="SUPFAM" id="SSF53850">
    <property type="entry name" value="Periplasmic binding protein-like II"/>
    <property type="match status" value="1"/>
</dbReference>
<evidence type="ECO:0000259" key="5">
    <source>
        <dbReference type="PROSITE" id="PS50931"/>
    </source>
</evidence>
<dbReference type="InterPro" id="IPR036390">
    <property type="entry name" value="WH_DNA-bd_sf"/>
</dbReference>
<dbReference type="SUPFAM" id="SSF46785">
    <property type="entry name" value="Winged helix' DNA-binding domain"/>
    <property type="match status" value="1"/>
</dbReference>
<dbReference type="EMBL" id="JYHV01000018">
    <property type="protein sequence ID" value="KJH81903.1"/>
    <property type="molecule type" value="Genomic_DNA"/>
</dbReference>
<dbReference type="PANTHER" id="PTHR30537">
    <property type="entry name" value="HTH-TYPE TRANSCRIPTIONAL REGULATOR"/>
    <property type="match status" value="1"/>
</dbReference>
<dbReference type="Gene3D" id="3.40.190.290">
    <property type="match status" value="1"/>
</dbReference>
<evidence type="ECO:0000313" key="6">
    <source>
        <dbReference type="EMBL" id="KJH81903.1"/>
    </source>
</evidence>
<dbReference type="GO" id="GO:0003700">
    <property type="term" value="F:DNA-binding transcription factor activity"/>
    <property type="evidence" value="ECO:0007669"/>
    <property type="project" value="InterPro"/>
</dbReference>
<evidence type="ECO:0000313" key="7">
    <source>
        <dbReference type="Proteomes" id="UP000032487"/>
    </source>
</evidence>
<accession>A0A0D9ALM7</accession>